<reference evidence="2" key="1">
    <citation type="submission" date="2018-12" db="EMBL/GenBank/DDBJ databases">
        <title>Tengunoibacter tsumagoiensis gen. nov., sp. nov., Dictyobacter kobayashii sp. nov., D. alpinus sp. nov., and D. joshuensis sp. nov. and description of Dictyobacteraceae fam. nov. within the order Ktedonobacterales isolated from Tengu-no-mugimeshi.</title>
        <authorList>
            <person name="Wang C.M."/>
            <person name="Zheng Y."/>
            <person name="Sakai Y."/>
            <person name="Toyoda A."/>
            <person name="Minakuchi Y."/>
            <person name="Abe K."/>
            <person name="Yokota A."/>
            <person name="Yabe S."/>
        </authorList>
    </citation>
    <scope>NUCLEOTIDE SEQUENCE [LARGE SCALE GENOMIC DNA]</scope>
    <source>
        <strain evidence="2">Uno16</strain>
    </source>
</reference>
<evidence type="ECO:0000313" key="1">
    <source>
        <dbReference type="EMBL" id="GCE30285.1"/>
    </source>
</evidence>
<accession>A0A402BFW9</accession>
<name>A0A402BFW9_9CHLR</name>
<gene>
    <name evidence="1" type="ORF">KDA_57690</name>
</gene>
<dbReference type="RefSeq" id="WP_281275939.1">
    <property type="nucleotide sequence ID" value="NZ_BIFT01000002.1"/>
</dbReference>
<proteinExistence type="predicted"/>
<dbReference type="AlphaFoldDB" id="A0A402BFW9"/>
<comment type="caution">
    <text evidence="1">The sequence shown here is derived from an EMBL/GenBank/DDBJ whole genome shotgun (WGS) entry which is preliminary data.</text>
</comment>
<protein>
    <submittedName>
        <fullName evidence="1">Uncharacterized protein</fullName>
    </submittedName>
</protein>
<dbReference type="EMBL" id="BIFT01000002">
    <property type="protein sequence ID" value="GCE30285.1"/>
    <property type="molecule type" value="Genomic_DNA"/>
</dbReference>
<keyword evidence="2" id="KW-1185">Reference proteome</keyword>
<sequence>MDKSNVDNKKALLLHVSSQQKEAKFGAFERNLLDQRNLMPVSSA</sequence>
<organism evidence="1 2">
    <name type="scientific">Dictyobacter alpinus</name>
    <dbReference type="NCBI Taxonomy" id="2014873"/>
    <lineage>
        <taxon>Bacteria</taxon>
        <taxon>Bacillati</taxon>
        <taxon>Chloroflexota</taxon>
        <taxon>Ktedonobacteria</taxon>
        <taxon>Ktedonobacterales</taxon>
        <taxon>Dictyobacteraceae</taxon>
        <taxon>Dictyobacter</taxon>
    </lineage>
</organism>
<dbReference type="Proteomes" id="UP000287171">
    <property type="component" value="Unassembled WGS sequence"/>
</dbReference>
<evidence type="ECO:0000313" key="2">
    <source>
        <dbReference type="Proteomes" id="UP000287171"/>
    </source>
</evidence>